<evidence type="ECO:0000313" key="2">
    <source>
        <dbReference type="Proteomes" id="UP001057402"/>
    </source>
</evidence>
<evidence type="ECO:0000313" key="1">
    <source>
        <dbReference type="EMBL" id="KAI4389282.1"/>
    </source>
</evidence>
<dbReference type="EMBL" id="CM042880">
    <property type="protein sequence ID" value="KAI4389282.1"/>
    <property type="molecule type" value="Genomic_DNA"/>
</dbReference>
<protein>
    <submittedName>
        <fullName evidence="1">Uncharacterized protein</fullName>
    </submittedName>
</protein>
<dbReference type="Proteomes" id="UP001057402">
    <property type="component" value="Chromosome 1"/>
</dbReference>
<name>A0ACB9SET9_9MYRT</name>
<sequence length="236" mass="26441">MSGGSRRGPPKHQNQYVWKPNAGKKINETEVGGKYRPLSEITGVCPRCKDQIEWKRRYGKYKPLAEPSKCQRCSKRAVRQAYHKLCHGCAKEQNVCAKCCSQVGQLIGRDSSELEEEQKMLEEAIKNARERDRRSLLRAMNKGKSDSGSDKEKSMIPKVSKVGELYPSTTLEEYNKSCKDRNGESDHLDDSDNSNSVGEFGDDNDEDDVEEDGHDDDVEEDGKAEEGVRATGSPGH</sequence>
<proteinExistence type="predicted"/>
<organism evidence="1 2">
    <name type="scientific">Melastoma candidum</name>
    <dbReference type="NCBI Taxonomy" id="119954"/>
    <lineage>
        <taxon>Eukaryota</taxon>
        <taxon>Viridiplantae</taxon>
        <taxon>Streptophyta</taxon>
        <taxon>Embryophyta</taxon>
        <taxon>Tracheophyta</taxon>
        <taxon>Spermatophyta</taxon>
        <taxon>Magnoliopsida</taxon>
        <taxon>eudicotyledons</taxon>
        <taxon>Gunneridae</taxon>
        <taxon>Pentapetalae</taxon>
        <taxon>rosids</taxon>
        <taxon>malvids</taxon>
        <taxon>Myrtales</taxon>
        <taxon>Melastomataceae</taxon>
        <taxon>Melastomatoideae</taxon>
        <taxon>Melastomateae</taxon>
        <taxon>Melastoma</taxon>
    </lineage>
</organism>
<gene>
    <name evidence="1" type="ORF">MLD38_001523</name>
</gene>
<reference evidence="2" key="1">
    <citation type="journal article" date="2023" name="Front. Plant Sci.">
        <title>Chromosomal-level genome assembly of Melastoma candidum provides insights into trichome evolution.</title>
        <authorList>
            <person name="Zhong Y."/>
            <person name="Wu W."/>
            <person name="Sun C."/>
            <person name="Zou P."/>
            <person name="Liu Y."/>
            <person name="Dai S."/>
            <person name="Zhou R."/>
        </authorList>
    </citation>
    <scope>NUCLEOTIDE SEQUENCE [LARGE SCALE GENOMIC DNA]</scope>
</reference>
<comment type="caution">
    <text evidence="1">The sequence shown here is derived from an EMBL/GenBank/DDBJ whole genome shotgun (WGS) entry which is preliminary data.</text>
</comment>
<accession>A0ACB9SET9</accession>
<keyword evidence="2" id="KW-1185">Reference proteome</keyword>